<dbReference type="CDD" id="cd13958">
    <property type="entry name" value="PT_UbiA_chlorophyll"/>
    <property type="match status" value="1"/>
</dbReference>
<dbReference type="RefSeq" id="WP_087909652.1">
    <property type="nucleotide sequence ID" value="NZ_NAIA01000003.1"/>
</dbReference>
<sequence length="294" mass="31747">MNLPEPRAILTLLKPITWFPPMWAFACGSITGTDKIAENLPIFFLGLLLTGPLVCASSQAVNDWYDRHVDAINEPNRPIPSGRIPGRWGLYIAILWSLISLWVGSYLGPIGFLATLLALVLAWFYSMPPMRFKNNGWLGNLACGVSYEGLAWITGATLLSGGVLPSKPSLLLAGLYSASAHGIMTLNDFKAIEGDRQMGVRSLPVQLGAMKAAQVSAAFMLIPQVIVLALLLMWGKPIYAIVIGGLILGQIVLLRDFLKRPVEKALFYSGFGVPILVSGMMVAAFAVNSMGIES</sequence>
<keyword evidence="5 7" id="KW-0472">Membrane</keyword>
<dbReference type="PANTHER" id="PTHR42723:SF1">
    <property type="entry name" value="CHLOROPHYLL SYNTHASE, CHLOROPLASTIC"/>
    <property type="match status" value="1"/>
</dbReference>
<dbReference type="AlphaFoldDB" id="A0A210RWM2"/>
<dbReference type="PANTHER" id="PTHR42723">
    <property type="entry name" value="CHLOROPHYLL SYNTHASE"/>
    <property type="match status" value="1"/>
</dbReference>
<feature type="transmembrane region" description="Helical" evidence="7">
    <location>
        <begin position="42"/>
        <end position="65"/>
    </location>
</feature>
<dbReference type="GO" id="GO:0016765">
    <property type="term" value="F:transferase activity, transferring alkyl or aryl (other than methyl) groups"/>
    <property type="evidence" value="ECO:0007669"/>
    <property type="project" value="InterPro"/>
</dbReference>
<dbReference type="NCBIfam" id="NF005742">
    <property type="entry name" value="PRK07566.1"/>
    <property type="match status" value="1"/>
</dbReference>
<feature type="transmembrane region" description="Helical" evidence="7">
    <location>
        <begin position="238"/>
        <end position="258"/>
    </location>
</feature>
<organism evidence="8 9">
    <name type="scientific">Polynucleobacter hirudinilacicola</name>
    <dbReference type="NCBI Taxonomy" id="1743166"/>
    <lineage>
        <taxon>Bacteria</taxon>
        <taxon>Pseudomonadati</taxon>
        <taxon>Pseudomonadota</taxon>
        <taxon>Betaproteobacteria</taxon>
        <taxon>Burkholderiales</taxon>
        <taxon>Burkholderiaceae</taxon>
        <taxon>Polynucleobacter</taxon>
    </lineage>
</organism>
<evidence type="ECO:0000256" key="1">
    <source>
        <dbReference type="ARBA" id="ARBA00004141"/>
    </source>
</evidence>
<comment type="subcellular location">
    <subcellularLocation>
        <location evidence="1">Membrane</location>
        <topology evidence="1">Multi-pass membrane protein</topology>
    </subcellularLocation>
</comment>
<dbReference type="InterPro" id="IPR000537">
    <property type="entry name" value="UbiA_prenyltransferase"/>
</dbReference>
<comment type="caution">
    <text evidence="8">The sequence shown here is derived from an EMBL/GenBank/DDBJ whole genome shotgun (WGS) entry which is preliminary data.</text>
</comment>
<keyword evidence="2" id="KW-1003">Cell membrane</keyword>
<dbReference type="InterPro" id="IPR044878">
    <property type="entry name" value="UbiA_sf"/>
</dbReference>
<proteinExistence type="predicted"/>
<accession>A0A210RWM2</accession>
<evidence type="ECO:0000256" key="5">
    <source>
        <dbReference type="ARBA" id="ARBA00023136"/>
    </source>
</evidence>
<reference evidence="8 9" key="1">
    <citation type="submission" date="2017-03" db="EMBL/GenBank/DDBJ databases">
        <title>New species Polynucleobacter sp. MWH-EgelM1-30-B4.</title>
        <authorList>
            <person name="Hahn M.W."/>
        </authorList>
    </citation>
    <scope>NUCLEOTIDE SEQUENCE [LARGE SCALE GENOMIC DNA]</scope>
    <source>
        <strain evidence="8 9">MWH-EgelM1-30-B4</strain>
    </source>
</reference>
<dbReference type="GO" id="GO:0016020">
    <property type="term" value="C:membrane"/>
    <property type="evidence" value="ECO:0007669"/>
    <property type="project" value="UniProtKB-SubCell"/>
</dbReference>
<dbReference type="Proteomes" id="UP000196880">
    <property type="component" value="Unassembled WGS sequence"/>
</dbReference>
<feature type="transmembrane region" description="Helical" evidence="7">
    <location>
        <begin position="137"/>
        <end position="158"/>
    </location>
</feature>
<dbReference type="EMBL" id="NAIA01000003">
    <property type="protein sequence ID" value="OWF65408.1"/>
    <property type="molecule type" value="Genomic_DNA"/>
</dbReference>
<feature type="transmembrane region" description="Helical" evidence="7">
    <location>
        <begin position="265"/>
        <end position="287"/>
    </location>
</feature>
<feature type="transmembrane region" description="Helical" evidence="7">
    <location>
        <begin position="170"/>
        <end position="189"/>
    </location>
</feature>
<evidence type="ECO:0000256" key="3">
    <source>
        <dbReference type="ARBA" id="ARBA00022692"/>
    </source>
</evidence>
<protein>
    <submittedName>
        <fullName evidence="8">Bacteriochlorophyll/chlorophyll a synthase</fullName>
    </submittedName>
</protein>
<dbReference type="GO" id="GO:0015995">
    <property type="term" value="P:chlorophyll biosynthetic process"/>
    <property type="evidence" value="ECO:0007669"/>
    <property type="project" value="UniProtKB-KW"/>
</dbReference>
<gene>
    <name evidence="8" type="ORF">B6A14_06295</name>
</gene>
<evidence type="ECO:0000313" key="9">
    <source>
        <dbReference type="Proteomes" id="UP000196880"/>
    </source>
</evidence>
<evidence type="ECO:0000313" key="8">
    <source>
        <dbReference type="EMBL" id="OWF65408.1"/>
    </source>
</evidence>
<keyword evidence="6" id="KW-0149">Chlorophyll biosynthesis</keyword>
<name>A0A210RWM2_9BURK</name>
<dbReference type="InterPro" id="IPR050475">
    <property type="entry name" value="Prenyltransferase_related"/>
</dbReference>
<keyword evidence="3 7" id="KW-0812">Transmembrane</keyword>
<dbReference type="NCBIfam" id="TIGR01476">
    <property type="entry name" value="chlor_syn_BchG"/>
    <property type="match status" value="1"/>
</dbReference>
<evidence type="ECO:0000256" key="2">
    <source>
        <dbReference type="ARBA" id="ARBA00022475"/>
    </source>
</evidence>
<dbReference type="OrthoDB" id="8559716at2"/>
<dbReference type="Gene3D" id="1.10.357.140">
    <property type="entry name" value="UbiA prenyltransferase"/>
    <property type="match status" value="1"/>
</dbReference>
<dbReference type="InterPro" id="IPR006372">
    <property type="entry name" value="Chl_synth"/>
</dbReference>
<dbReference type="Pfam" id="PF01040">
    <property type="entry name" value="UbiA"/>
    <property type="match status" value="1"/>
</dbReference>
<evidence type="ECO:0000256" key="4">
    <source>
        <dbReference type="ARBA" id="ARBA00022989"/>
    </source>
</evidence>
<keyword evidence="4 7" id="KW-1133">Transmembrane helix</keyword>
<feature type="transmembrane region" description="Helical" evidence="7">
    <location>
        <begin position="109"/>
        <end position="125"/>
    </location>
</feature>
<evidence type="ECO:0000256" key="7">
    <source>
        <dbReference type="SAM" id="Phobius"/>
    </source>
</evidence>
<keyword evidence="9" id="KW-1185">Reference proteome</keyword>
<feature type="transmembrane region" description="Helical" evidence="7">
    <location>
        <begin position="210"/>
        <end position="232"/>
    </location>
</feature>
<dbReference type="PROSITE" id="PS51257">
    <property type="entry name" value="PROKAR_LIPOPROTEIN"/>
    <property type="match status" value="1"/>
</dbReference>
<evidence type="ECO:0000256" key="6">
    <source>
        <dbReference type="ARBA" id="ARBA00023171"/>
    </source>
</evidence>